<keyword evidence="3" id="KW-0804">Transcription</keyword>
<evidence type="ECO:0000259" key="6">
    <source>
        <dbReference type="PROSITE" id="PS50110"/>
    </source>
</evidence>
<dbReference type="InterPro" id="IPR009057">
    <property type="entry name" value="Homeodomain-like_sf"/>
</dbReference>
<comment type="caution">
    <text evidence="7">The sequence shown here is derived from an EMBL/GenBank/DDBJ whole genome shotgun (WGS) entry which is preliminary data.</text>
</comment>
<dbReference type="SUPFAM" id="SSF46689">
    <property type="entry name" value="Homeodomain-like"/>
    <property type="match status" value="1"/>
</dbReference>
<dbReference type="AlphaFoldDB" id="A0A4R2P9N4"/>
<dbReference type="InterPro" id="IPR011006">
    <property type="entry name" value="CheY-like_superfamily"/>
</dbReference>
<evidence type="ECO:0000313" key="8">
    <source>
        <dbReference type="Proteomes" id="UP000295416"/>
    </source>
</evidence>
<dbReference type="EMBL" id="SLXK01000004">
    <property type="protein sequence ID" value="TCP30934.1"/>
    <property type="molecule type" value="Genomic_DNA"/>
</dbReference>
<dbReference type="GO" id="GO:0043565">
    <property type="term" value="F:sequence-specific DNA binding"/>
    <property type="evidence" value="ECO:0007669"/>
    <property type="project" value="InterPro"/>
</dbReference>
<dbReference type="PRINTS" id="PR00032">
    <property type="entry name" value="HTHARAC"/>
</dbReference>
<dbReference type="Proteomes" id="UP000295416">
    <property type="component" value="Unassembled WGS sequence"/>
</dbReference>
<comment type="caution">
    <text evidence="4">Lacks conserved residue(s) required for the propagation of feature annotation.</text>
</comment>
<dbReference type="InterPro" id="IPR001789">
    <property type="entry name" value="Sig_transdc_resp-reg_receiver"/>
</dbReference>
<dbReference type="GO" id="GO:0003700">
    <property type="term" value="F:DNA-binding transcription factor activity"/>
    <property type="evidence" value="ECO:0007669"/>
    <property type="project" value="InterPro"/>
</dbReference>
<keyword evidence="2" id="KW-0238">DNA-binding</keyword>
<accession>A0A4R2P9N4</accession>
<keyword evidence="1" id="KW-0805">Transcription regulation</keyword>
<dbReference type="PANTHER" id="PTHR43280:SF2">
    <property type="entry name" value="HTH-TYPE TRANSCRIPTIONAL REGULATOR EXSA"/>
    <property type="match status" value="1"/>
</dbReference>
<dbReference type="GO" id="GO:0000160">
    <property type="term" value="P:phosphorelay signal transduction system"/>
    <property type="evidence" value="ECO:0007669"/>
    <property type="project" value="InterPro"/>
</dbReference>
<dbReference type="Gene3D" id="1.10.10.60">
    <property type="entry name" value="Homeodomain-like"/>
    <property type="match status" value="2"/>
</dbReference>
<evidence type="ECO:0000259" key="5">
    <source>
        <dbReference type="PROSITE" id="PS01124"/>
    </source>
</evidence>
<dbReference type="InterPro" id="IPR020449">
    <property type="entry name" value="Tscrpt_reg_AraC-type_HTH"/>
</dbReference>
<dbReference type="OrthoDB" id="2563880at2"/>
<dbReference type="Pfam" id="PF00072">
    <property type="entry name" value="Response_reg"/>
    <property type="match status" value="1"/>
</dbReference>
<dbReference type="SUPFAM" id="SSF52172">
    <property type="entry name" value="CheY-like"/>
    <property type="match status" value="1"/>
</dbReference>
<name>A0A4R2P9N4_9BACL</name>
<dbReference type="InterPro" id="IPR018062">
    <property type="entry name" value="HTH_AraC-typ_CS"/>
</dbReference>
<proteinExistence type="predicted"/>
<keyword evidence="8" id="KW-1185">Reference proteome</keyword>
<reference evidence="7 8" key="1">
    <citation type="submission" date="2019-03" db="EMBL/GenBank/DDBJ databases">
        <title>Genomic Encyclopedia of Type Strains, Phase IV (KMG-IV): sequencing the most valuable type-strain genomes for metagenomic binning, comparative biology and taxonomic classification.</title>
        <authorList>
            <person name="Goeker M."/>
        </authorList>
    </citation>
    <scope>NUCLEOTIDE SEQUENCE [LARGE SCALE GENOMIC DNA]</scope>
    <source>
        <strain evidence="7 8">DSM 19377</strain>
    </source>
</reference>
<organism evidence="7 8">
    <name type="scientific">Scopulibacillus darangshiensis</name>
    <dbReference type="NCBI Taxonomy" id="442528"/>
    <lineage>
        <taxon>Bacteria</taxon>
        <taxon>Bacillati</taxon>
        <taxon>Bacillota</taxon>
        <taxon>Bacilli</taxon>
        <taxon>Bacillales</taxon>
        <taxon>Sporolactobacillaceae</taxon>
        <taxon>Scopulibacillus</taxon>
    </lineage>
</organism>
<gene>
    <name evidence="7" type="ORF">EV207_104113</name>
</gene>
<dbReference type="PROSITE" id="PS50110">
    <property type="entry name" value="RESPONSE_REGULATORY"/>
    <property type="match status" value="1"/>
</dbReference>
<feature type="domain" description="HTH araC/xylS-type" evidence="5">
    <location>
        <begin position="394"/>
        <end position="493"/>
    </location>
</feature>
<evidence type="ECO:0000313" key="7">
    <source>
        <dbReference type="EMBL" id="TCP30934.1"/>
    </source>
</evidence>
<evidence type="ECO:0000256" key="1">
    <source>
        <dbReference type="ARBA" id="ARBA00023015"/>
    </source>
</evidence>
<sequence>MASILIADRDQTERTGIQWFIQSNRIQFDHMAEVADVEEMARFIENQRPEVVVIELEMIPANQMTEISLLFRRHVKKVICLTAEGVFERALQAIEFQSMALLIKPLSQEQLKRSLLQATQQSLAAPNSDKALAPASGISYAALFMTQPLEQIEYSLILLRPEEKDSIPALYHWLEQYPLPYPVQYFALSKDIVCVLQVPKQNEEAVLQQEGQRILQRWTSEYSNRRLSLAIHPASIPAESLHDMYMITKDLFKLSFFKGLQQVFRVKEDGAFHTIDPFLTPEEQRVWMRALEEGDKQGVKNWLYQHFTDFQPPYPEPELLRVRFTSILAQLRRFMKTYHLDQISEIEKRYHGIFQTVLSAPVLFSIVQEVILFIFDLMDGAAKQKENSATDVIERGLRFMEQNYHIQGFGLQEVADHVGMSPSYYSHLMTQTKGETFREILTAIRVNKARRLLAETTMTVQEITERIGFADPNYFSRVFKKETGQTPRVYRQREKSKESRKK</sequence>
<protein>
    <submittedName>
        <fullName evidence="7">AraC family two component transcriptional regulator</fullName>
    </submittedName>
</protein>
<dbReference type="Gene3D" id="3.40.50.2300">
    <property type="match status" value="1"/>
</dbReference>
<dbReference type="Pfam" id="PF12833">
    <property type="entry name" value="HTH_18"/>
    <property type="match status" value="1"/>
</dbReference>
<dbReference type="RefSeq" id="WP_132744233.1">
    <property type="nucleotide sequence ID" value="NZ_SLXK01000004.1"/>
</dbReference>
<evidence type="ECO:0000256" key="2">
    <source>
        <dbReference type="ARBA" id="ARBA00023125"/>
    </source>
</evidence>
<evidence type="ECO:0000256" key="4">
    <source>
        <dbReference type="PROSITE-ProRule" id="PRU00169"/>
    </source>
</evidence>
<dbReference type="InterPro" id="IPR018060">
    <property type="entry name" value="HTH_AraC"/>
</dbReference>
<evidence type="ECO:0000256" key="3">
    <source>
        <dbReference type="ARBA" id="ARBA00023163"/>
    </source>
</evidence>
<dbReference type="PROSITE" id="PS00041">
    <property type="entry name" value="HTH_ARAC_FAMILY_1"/>
    <property type="match status" value="1"/>
</dbReference>
<dbReference type="SMART" id="SM00342">
    <property type="entry name" value="HTH_ARAC"/>
    <property type="match status" value="1"/>
</dbReference>
<dbReference type="PANTHER" id="PTHR43280">
    <property type="entry name" value="ARAC-FAMILY TRANSCRIPTIONAL REGULATOR"/>
    <property type="match status" value="1"/>
</dbReference>
<dbReference type="PROSITE" id="PS01124">
    <property type="entry name" value="HTH_ARAC_FAMILY_2"/>
    <property type="match status" value="1"/>
</dbReference>
<feature type="domain" description="Response regulatory" evidence="6">
    <location>
        <begin position="3"/>
        <end position="119"/>
    </location>
</feature>